<name>A0ABP6WZ95_9PSEU</name>
<evidence type="ECO:0000256" key="6">
    <source>
        <dbReference type="ARBA" id="ARBA00022692"/>
    </source>
</evidence>
<evidence type="ECO:0000256" key="5">
    <source>
        <dbReference type="ARBA" id="ARBA00022679"/>
    </source>
</evidence>
<dbReference type="InterPro" id="IPR036890">
    <property type="entry name" value="HATPase_C_sf"/>
</dbReference>
<dbReference type="EMBL" id="BAAAZN010000010">
    <property type="protein sequence ID" value="GAA3559030.1"/>
    <property type="molecule type" value="Genomic_DNA"/>
</dbReference>
<feature type="domain" description="HAMP" evidence="13">
    <location>
        <begin position="310"/>
        <end position="378"/>
    </location>
</feature>
<gene>
    <name evidence="14" type="ORF">GCM10022222_48280</name>
</gene>
<dbReference type="InterPro" id="IPR003660">
    <property type="entry name" value="HAMP_dom"/>
</dbReference>
<keyword evidence="8 11" id="KW-1133">Transmembrane helix</keyword>
<evidence type="ECO:0000256" key="9">
    <source>
        <dbReference type="ARBA" id="ARBA00023012"/>
    </source>
</evidence>
<dbReference type="Proteomes" id="UP001500689">
    <property type="component" value="Unassembled WGS sequence"/>
</dbReference>
<comment type="subcellular location">
    <subcellularLocation>
        <location evidence="2">Membrane</location>
    </subcellularLocation>
</comment>
<feature type="transmembrane region" description="Helical" evidence="11">
    <location>
        <begin position="287"/>
        <end position="308"/>
    </location>
</feature>
<evidence type="ECO:0000256" key="2">
    <source>
        <dbReference type="ARBA" id="ARBA00004370"/>
    </source>
</evidence>
<proteinExistence type="predicted"/>
<evidence type="ECO:0000256" key="7">
    <source>
        <dbReference type="ARBA" id="ARBA00022777"/>
    </source>
</evidence>
<keyword evidence="4" id="KW-0597">Phosphoprotein</keyword>
<evidence type="ECO:0000259" key="13">
    <source>
        <dbReference type="PROSITE" id="PS50885"/>
    </source>
</evidence>
<sequence length="799" mass="82232">MTRSHAPGARLSGRLGIRGKVALLALVPLVLVVLVAVPLGCTQASAAVAATRTAGAVSQAQRIGHLAQQLQRESLFAAALSADPAASSAELGQQQRAVDVELNHVRGNAPAEMAGALGRVSSLSQLRGNTLHHSASPDDIAHGYDVAITGMIDALGLVAHTTSDGDGLRQLGAVDSLLRANEQRALRLTALVAGAGLPGQSLVDSAGQRASAYEERFAQQADPGDAALVAGVESSALARQFAGTQISPGMVTAATELAGQRAVAQDEVLDSIVGRTAAGANEATRRAWFTGGAAVVLFGLVLVFAVLIGRSISRPMRRLASQARAAAALSDAEFAQIVEPTDGAPAALPELNVASGGEPAEVAEAFNRLRGSAVEAVSREAASRRAATDLLAGAARRTQNLISSQRALVGELRRSATEPVLSADLHRLDRTAARLRRTADDLLVVSGDPGESSVGGPVELATALRSAAEELDDEAQVRLAEPAAVQLVPSLGPDLVLVFSELLDNAAAFSPPDSFVDVATRFQADGDLLVSITDHGVGLPAERLAEENRRLAAPDEGAPVPQLGLAVVAKLARRHGLTVELQPTEADAGLTAQITVPYALFTRNVDTRHEPEPVGLFEPGQIPDPVPDLLPAPAIAAPDSPVADGFGWFAIREPDWPAAEPDDDFAASAGTLAGLLEPSTVDGPDTAAAANTADTADTADAAADAADAVDPVHGEAAADPQPTQRFAPVRPEQRDGIERRVPGAQLAPELRLPQAVRAPSARRGLRDPAAERARFDAFSDGVAKAEQATAVIAADQGGP</sequence>
<dbReference type="PANTHER" id="PTHR45436">
    <property type="entry name" value="SENSOR HISTIDINE KINASE YKOH"/>
    <property type="match status" value="1"/>
</dbReference>
<dbReference type="EC" id="2.7.13.3" evidence="3"/>
<evidence type="ECO:0000259" key="12">
    <source>
        <dbReference type="PROSITE" id="PS50109"/>
    </source>
</evidence>
<evidence type="ECO:0000256" key="11">
    <source>
        <dbReference type="SAM" id="Phobius"/>
    </source>
</evidence>
<dbReference type="Gene3D" id="6.10.340.10">
    <property type="match status" value="1"/>
</dbReference>
<dbReference type="PROSITE" id="PS50109">
    <property type="entry name" value="HIS_KIN"/>
    <property type="match status" value="1"/>
</dbReference>
<evidence type="ECO:0000256" key="3">
    <source>
        <dbReference type="ARBA" id="ARBA00012438"/>
    </source>
</evidence>
<feature type="region of interest" description="Disordered" evidence="10">
    <location>
        <begin position="711"/>
        <end position="734"/>
    </location>
</feature>
<evidence type="ECO:0000256" key="1">
    <source>
        <dbReference type="ARBA" id="ARBA00000085"/>
    </source>
</evidence>
<dbReference type="Pfam" id="PF02518">
    <property type="entry name" value="HATPase_c"/>
    <property type="match status" value="1"/>
</dbReference>
<dbReference type="SMART" id="SM00387">
    <property type="entry name" value="HATPase_c"/>
    <property type="match status" value="1"/>
</dbReference>
<organism evidence="14 15">
    <name type="scientific">Amycolatopsis ultiminotia</name>
    <dbReference type="NCBI Taxonomy" id="543629"/>
    <lineage>
        <taxon>Bacteria</taxon>
        <taxon>Bacillati</taxon>
        <taxon>Actinomycetota</taxon>
        <taxon>Actinomycetes</taxon>
        <taxon>Pseudonocardiales</taxon>
        <taxon>Pseudonocardiaceae</taxon>
        <taxon>Amycolatopsis</taxon>
    </lineage>
</organism>
<dbReference type="InterPro" id="IPR013587">
    <property type="entry name" value="Nitrate/nitrite_sensing"/>
</dbReference>
<feature type="transmembrane region" description="Helical" evidence="11">
    <location>
        <begin position="21"/>
        <end position="40"/>
    </location>
</feature>
<dbReference type="InterPro" id="IPR005467">
    <property type="entry name" value="His_kinase_dom"/>
</dbReference>
<reference evidence="15" key="1">
    <citation type="journal article" date="2019" name="Int. J. Syst. Evol. Microbiol.">
        <title>The Global Catalogue of Microorganisms (GCM) 10K type strain sequencing project: providing services to taxonomists for standard genome sequencing and annotation.</title>
        <authorList>
            <consortium name="The Broad Institute Genomics Platform"/>
            <consortium name="The Broad Institute Genome Sequencing Center for Infectious Disease"/>
            <person name="Wu L."/>
            <person name="Ma J."/>
        </authorList>
    </citation>
    <scope>NUCLEOTIDE SEQUENCE [LARGE SCALE GENOMIC DNA]</scope>
    <source>
        <strain evidence="15">JCM 16898</strain>
    </source>
</reference>
<comment type="catalytic activity">
    <reaction evidence="1">
        <text>ATP + protein L-histidine = ADP + protein N-phospho-L-histidine.</text>
        <dbReference type="EC" id="2.7.13.3"/>
    </reaction>
</comment>
<protein>
    <recommendedName>
        <fullName evidence="3">histidine kinase</fullName>
        <ecNumber evidence="3">2.7.13.3</ecNumber>
    </recommendedName>
</protein>
<evidence type="ECO:0000313" key="15">
    <source>
        <dbReference type="Proteomes" id="UP001500689"/>
    </source>
</evidence>
<evidence type="ECO:0000256" key="4">
    <source>
        <dbReference type="ARBA" id="ARBA00022553"/>
    </source>
</evidence>
<comment type="caution">
    <text evidence="14">The sequence shown here is derived from an EMBL/GenBank/DDBJ whole genome shotgun (WGS) entry which is preliminary data.</text>
</comment>
<dbReference type="SMART" id="SM00304">
    <property type="entry name" value="HAMP"/>
    <property type="match status" value="1"/>
</dbReference>
<accession>A0ABP6WZ95</accession>
<keyword evidence="9" id="KW-0902">Two-component regulatory system</keyword>
<evidence type="ECO:0000313" key="14">
    <source>
        <dbReference type="EMBL" id="GAA3559030.1"/>
    </source>
</evidence>
<dbReference type="InterPro" id="IPR003594">
    <property type="entry name" value="HATPase_dom"/>
</dbReference>
<dbReference type="Pfam" id="PF08376">
    <property type="entry name" value="NIT"/>
    <property type="match status" value="1"/>
</dbReference>
<keyword evidence="5" id="KW-0808">Transferase</keyword>
<keyword evidence="7" id="KW-0418">Kinase</keyword>
<keyword evidence="15" id="KW-1185">Reference proteome</keyword>
<feature type="domain" description="Histidine kinase" evidence="12">
    <location>
        <begin position="495"/>
        <end position="600"/>
    </location>
</feature>
<evidence type="ECO:0000256" key="10">
    <source>
        <dbReference type="SAM" id="MobiDB-lite"/>
    </source>
</evidence>
<evidence type="ECO:0000256" key="8">
    <source>
        <dbReference type="ARBA" id="ARBA00022989"/>
    </source>
</evidence>
<dbReference type="InterPro" id="IPR050428">
    <property type="entry name" value="TCS_sensor_his_kinase"/>
</dbReference>
<dbReference type="PROSITE" id="PS50885">
    <property type="entry name" value="HAMP"/>
    <property type="match status" value="1"/>
</dbReference>
<dbReference type="Gene3D" id="3.30.565.10">
    <property type="entry name" value="Histidine kinase-like ATPase, C-terminal domain"/>
    <property type="match status" value="1"/>
</dbReference>
<dbReference type="SUPFAM" id="SSF55874">
    <property type="entry name" value="ATPase domain of HSP90 chaperone/DNA topoisomerase II/histidine kinase"/>
    <property type="match status" value="1"/>
</dbReference>
<dbReference type="PANTHER" id="PTHR45436:SF5">
    <property type="entry name" value="SENSOR HISTIDINE KINASE TRCS"/>
    <property type="match status" value="1"/>
</dbReference>
<keyword evidence="11" id="KW-0472">Membrane</keyword>
<dbReference type="RefSeq" id="WP_344863499.1">
    <property type="nucleotide sequence ID" value="NZ_BAAAZN010000010.1"/>
</dbReference>
<keyword evidence="6 11" id="KW-0812">Transmembrane</keyword>